<name>A0A8K0CH30_IGNLU</name>
<dbReference type="EMBL" id="VTPC01088599">
    <property type="protein sequence ID" value="KAF2886129.1"/>
    <property type="molecule type" value="Genomic_DNA"/>
</dbReference>
<evidence type="ECO:0000313" key="3">
    <source>
        <dbReference type="Proteomes" id="UP000801492"/>
    </source>
</evidence>
<reference evidence="2" key="1">
    <citation type="submission" date="2019-08" db="EMBL/GenBank/DDBJ databases">
        <title>The genome of the North American firefly Photinus pyralis.</title>
        <authorList>
            <consortium name="Photinus pyralis genome working group"/>
            <person name="Fallon T.R."/>
            <person name="Sander Lower S.E."/>
            <person name="Weng J.-K."/>
        </authorList>
    </citation>
    <scope>NUCLEOTIDE SEQUENCE</scope>
    <source>
        <strain evidence="2">TRF0915ILg1</strain>
        <tissue evidence="2">Whole body</tissue>
    </source>
</reference>
<protein>
    <recommendedName>
        <fullName evidence="4">O-acyltransferase WSD1 C-terminal domain-containing protein</fullName>
    </recommendedName>
</protein>
<dbReference type="Proteomes" id="UP000801492">
    <property type="component" value="Unassembled WGS sequence"/>
</dbReference>
<dbReference type="GO" id="GO:0019432">
    <property type="term" value="P:triglyceride biosynthetic process"/>
    <property type="evidence" value="ECO:0007669"/>
    <property type="project" value="TreeGrafter"/>
</dbReference>
<dbReference type="PANTHER" id="PTHR31650:SF1">
    <property type="entry name" value="WAX ESTER SYNTHASE_DIACYLGLYCEROL ACYLTRANSFERASE 4-RELATED"/>
    <property type="match status" value="1"/>
</dbReference>
<feature type="transmembrane region" description="Helical" evidence="1">
    <location>
        <begin position="64"/>
        <end position="89"/>
    </location>
</feature>
<dbReference type="AlphaFoldDB" id="A0A8K0CH30"/>
<evidence type="ECO:0000256" key="1">
    <source>
        <dbReference type="SAM" id="Phobius"/>
    </source>
</evidence>
<organism evidence="2 3">
    <name type="scientific">Ignelater luminosus</name>
    <name type="common">Cucubano</name>
    <name type="synonym">Pyrophorus luminosus</name>
    <dbReference type="NCBI Taxonomy" id="2038154"/>
    <lineage>
        <taxon>Eukaryota</taxon>
        <taxon>Metazoa</taxon>
        <taxon>Ecdysozoa</taxon>
        <taxon>Arthropoda</taxon>
        <taxon>Hexapoda</taxon>
        <taxon>Insecta</taxon>
        <taxon>Pterygota</taxon>
        <taxon>Neoptera</taxon>
        <taxon>Endopterygota</taxon>
        <taxon>Coleoptera</taxon>
        <taxon>Polyphaga</taxon>
        <taxon>Elateriformia</taxon>
        <taxon>Elateroidea</taxon>
        <taxon>Elateridae</taxon>
        <taxon>Agrypninae</taxon>
        <taxon>Pyrophorini</taxon>
        <taxon>Ignelater</taxon>
    </lineage>
</organism>
<feature type="non-terminal residue" evidence="2">
    <location>
        <position position="1"/>
    </location>
</feature>
<dbReference type="GO" id="GO:0008374">
    <property type="term" value="F:O-acyltransferase activity"/>
    <property type="evidence" value="ECO:0007669"/>
    <property type="project" value="InterPro"/>
</dbReference>
<dbReference type="OrthoDB" id="619536at2759"/>
<comment type="caution">
    <text evidence="2">The sequence shown here is derived from an EMBL/GenBank/DDBJ whole genome shotgun (WGS) entry which is preliminary data.</text>
</comment>
<keyword evidence="1" id="KW-0812">Transmembrane</keyword>
<dbReference type="InterPro" id="IPR045034">
    <property type="entry name" value="O-acyltransferase_WSD1-like"/>
</dbReference>
<keyword evidence="3" id="KW-1185">Reference proteome</keyword>
<feature type="transmembrane region" description="Helical" evidence="1">
    <location>
        <begin position="34"/>
        <end position="52"/>
    </location>
</feature>
<evidence type="ECO:0008006" key="4">
    <source>
        <dbReference type="Google" id="ProtNLM"/>
    </source>
</evidence>
<accession>A0A8K0CH30</accession>
<proteinExistence type="predicted"/>
<sequence length="440" mass="50329">MELTPITPLFSLHCFPFNKTENILENARFTNRNLNFAFLTYLLLLLIVFVKASNVHRKYEASIIFSCSLLISLIAFPLLLGLAFVFTLYRQIIGLILKIKLKDNFGGLLHGTDSVWAIEDQSKSIVNILMLIESDYDSEKFYYHIKHSLQEIIFESSLCLPKLSATFHQAFGYFYLRKNNITIDNCVKPIKINSDEKAKLMIQLSTRCNLSLPKGHSAFWEILVGDNKVKWRDHKKFYPVIFRVHHSLTDGISLLGILTNLFSNSSSSHKDYVKQELGIRGKLKMCARNLYAILSAPVVIFLQMSRSPDCNKLHGPMLSDQKILAVKVENKPFSIGIIKKIKKNLVDDGFTFSDILLTAVSAGFREYFEKNSLSKPKSLTAVVLSYPRDCVNSTNLTLKNQFSLAMMNLPLDKCTKSYYRDTLWMVNKEARRLKGSNDYQ</sequence>
<dbReference type="PANTHER" id="PTHR31650">
    <property type="entry name" value="O-ACYLTRANSFERASE (WSD1-LIKE) FAMILY PROTEIN"/>
    <property type="match status" value="1"/>
</dbReference>
<keyword evidence="1" id="KW-0472">Membrane</keyword>
<keyword evidence="1" id="KW-1133">Transmembrane helix</keyword>
<gene>
    <name evidence="2" type="ORF">ILUMI_20044</name>
</gene>
<dbReference type="GO" id="GO:0005886">
    <property type="term" value="C:plasma membrane"/>
    <property type="evidence" value="ECO:0007669"/>
    <property type="project" value="TreeGrafter"/>
</dbReference>
<evidence type="ECO:0000313" key="2">
    <source>
        <dbReference type="EMBL" id="KAF2886129.1"/>
    </source>
</evidence>